<gene>
    <name evidence="2" type="ORF">Krac_7415</name>
</gene>
<dbReference type="PANTHER" id="PTHR30461">
    <property type="entry name" value="DNA-INVERTASE FROM LAMBDOID PROPHAGE"/>
    <property type="match status" value="1"/>
</dbReference>
<dbReference type="PANTHER" id="PTHR30461:SF19">
    <property type="entry name" value="SITE-SPECIFIC RECOMBINASE RESOLVASE FAMILY"/>
    <property type="match status" value="1"/>
</dbReference>
<proteinExistence type="predicted"/>
<evidence type="ECO:0000313" key="2">
    <source>
        <dbReference type="EMBL" id="EFH86138.1"/>
    </source>
</evidence>
<evidence type="ECO:0000313" key="3">
    <source>
        <dbReference type="Proteomes" id="UP000004508"/>
    </source>
</evidence>
<dbReference type="InterPro" id="IPR036162">
    <property type="entry name" value="Resolvase-like_N_sf"/>
</dbReference>
<evidence type="ECO:0000259" key="1">
    <source>
        <dbReference type="PROSITE" id="PS51736"/>
    </source>
</evidence>
<dbReference type="Proteomes" id="UP000004508">
    <property type="component" value="Unassembled WGS sequence"/>
</dbReference>
<comment type="caution">
    <text evidence="2">The sequence shown here is derived from an EMBL/GenBank/DDBJ whole genome shotgun (WGS) entry which is preliminary data.</text>
</comment>
<sequence>MVQTLAYIRVSDDKQDVKNQRHEILEAARLKDLKIDDFVSISMTSRKSAAQRRIDEVLTRLERGDTLIVTELSRLGRNTAEIILLVNELVQRGIRLIALKQHIDLTDHDMSSKIIITVFSLLAELERDLISMRTREALAAKKSQGIALGKPKGTIQKSKFDADRVRIEELLNIGLSVRKIAKILNYPNHHSLNTYVNKRRLRENDTSQS</sequence>
<organism evidence="2 3">
    <name type="scientific">Ktedonobacter racemifer DSM 44963</name>
    <dbReference type="NCBI Taxonomy" id="485913"/>
    <lineage>
        <taxon>Bacteria</taxon>
        <taxon>Bacillati</taxon>
        <taxon>Chloroflexota</taxon>
        <taxon>Ktedonobacteria</taxon>
        <taxon>Ktedonobacterales</taxon>
        <taxon>Ktedonobacteraceae</taxon>
        <taxon>Ktedonobacter</taxon>
    </lineage>
</organism>
<dbReference type="CDD" id="cd03768">
    <property type="entry name" value="SR_ResInv"/>
    <property type="match status" value="1"/>
</dbReference>
<dbReference type="GO" id="GO:0000150">
    <property type="term" value="F:DNA strand exchange activity"/>
    <property type="evidence" value="ECO:0007669"/>
    <property type="project" value="InterPro"/>
</dbReference>
<feature type="domain" description="Resolvase/invertase-type recombinase catalytic" evidence="1">
    <location>
        <begin position="3"/>
        <end position="145"/>
    </location>
</feature>
<dbReference type="SUPFAM" id="SSF53041">
    <property type="entry name" value="Resolvase-like"/>
    <property type="match status" value="1"/>
</dbReference>
<keyword evidence="3" id="KW-1185">Reference proteome</keyword>
<protein>
    <submittedName>
        <fullName evidence="2">Resolvase domain protein</fullName>
    </submittedName>
</protein>
<dbReference type="GO" id="GO:0003677">
    <property type="term" value="F:DNA binding"/>
    <property type="evidence" value="ECO:0007669"/>
    <property type="project" value="InterPro"/>
</dbReference>
<dbReference type="Pfam" id="PF00239">
    <property type="entry name" value="Resolvase"/>
    <property type="match status" value="1"/>
</dbReference>
<dbReference type="InterPro" id="IPR006119">
    <property type="entry name" value="Resolv_N"/>
</dbReference>
<dbReference type="InterPro" id="IPR050639">
    <property type="entry name" value="SSR_resolvase"/>
</dbReference>
<dbReference type="EMBL" id="ADVG01000002">
    <property type="protein sequence ID" value="EFH86138.1"/>
    <property type="molecule type" value="Genomic_DNA"/>
</dbReference>
<dbReference type="Gene3D" id="3.40.50.1390">
    <property type="entry name" value="Resolvase, N-terminal catalytic domain"/>
    <property type="match status" value="1"/>
</dbReference>
<dbReference type="RefSeq" id="WP_007910181.1">
    <property type="nucleotide sequence ID" value="NZ_ADVG01000002.1"/>
</dbReference>
<dbReference type="PROSITE" id="PS51736">
    <property type="entry name" value="RECOMBINASES_3"/>
    <property type="match status" value="1"/>
</dbReference>
<dbReference type="eggNOG" id="COG1961">
    <property type="taxonomic scope" value="Bacteria"/>
</dbReference>
<name>D6TS65_KTERA</name>
<accession>D6TS65</accession>
<dbReference type="OrthoDB" id="9797501at2"/>
<dbReference type="InParanoid" id="D6TS65"/>
<reference evidence="2 3" key="1">
    <citation type="journal article" date="2011" name="Stand. Genomic Sci.">
        <title>Non-contiguous finished genome sequence and contextual data of the filamentous soil bacterium Ktedonobacter racemifer type strain (SOSP1-21).</title>
        <authorList>
            <person name="Chang Y.J."/>
            <person name="Land M."/>
            <person name="Hauser L."/>
            <person name="Chertkov O."/>
            <person name="Del Rio T.G."/>
            <person name="Nolan M."/>
            <person name="Copeland A."/>
            <person name="Tice H."/>
            <person name="Cheng J.F."/>
            <person name="Lucas S."/>
            <person name="Han C."/>
            <person name="Goodwin L."/>
            <person name="Pitluck S."/>
            <person name="Ivanova N."/>
            <person name="Ovchinikova G."/>
            <person name="Pati A."/>
            <person name="Chen A."/>
            <person name="Palaniappan K."/>
            <person name="Mavromatis K."/>
            <person name="Liolios K."/>
            <person name="Brettin T."/>
            <person name="Fiebig A."/>
            <person name="Rohde M."/>
            <person name="Abt B."/>
            <person name="Goker M."/>
            <person name="Detter J.C."/>
            <person name="Woyke T."/>
            <person name="Bristow J."/>
            <person name="Eisen J.A."/>
            <person name="Markowitz V."/>
            <person name="Hugenholtz P."/>
            <person name="Kyrpides N.C."/>
            <person name="Klenk H.P."/>
            <person name="Lapidus A."/>
        </authorList>
    </citation>
    <scope>NUCLEOTIDE SEQUENCE [LARGE SCALE GENOMIC DNA]</scope>
    <source>
        <strain evidence="3">DSM 44963</strain>
    </source>
</reference>
<dbReference type="AlphaFoldDB" id="D6TS65"/>
<dbReference type="STRING" id="485913.Krac_7415"/>
<dbReference type="SMART" id="SM00857">
    <property type="entry name" value="Resolvase"/>
    <property type="match status" value="1"/>
</dbReference>